<dbReference type="Pfam" id="PF21834">
    <property type="entry name" value="DUF6894"/>
    <property type="match status" value="1"/>
</dbReference>
<evidence type="ECO:0000259" key="1">
    <source>
        <dbReference type="Pfam" id="PF21834"/>
    </source>
</evidence>
<dbReference type="RefSeq" id="WP_369720794.1">
    <property type="nucleotide sequence ID" value="NZ_CP165734.1"/>
</dbReference>
<proteinExistence type="predicted"/>
<evidence type="ECO:0000313" key="2">
    <source>
        <dbReference type="EMBL" id="XDV56346.1"/>
    </source>
</evidence>
<organism evidence="2">
    <name type="scientific">Bradyrhizobium sp. LLZ17</name>
    <dbReference type="NCBI Taxonomy" id="3239388"/>
    <lineage>
        <taxon>Bacteria</taxon>
        <taxon>Pseudomonadati</taxon>
        <taxon>Pseudomonadota</taxon>
        <taxon>Alphaproteobacteria</taxon>
        <taxon>Hyphomicrobiales</taxon>
        <taxon>Nitrobacteraceae</taxon>
        <taxon>Bradyrhizobium</taxon>
    </lineage>
</organism>
<dbReference type="AlphaFoldDB" id="A0AB39XHP4"/>
<sequence length="105" mass="11367">MPRYHFHILDGTAVTDETGVVLPGIAEARIEAIQLAGGVLREGMAGHFWHGQPWQLLVSDSPSPTAARAYFVLNFSMVPSSQSRESAITAGYQALAHVLDVPPKR</sequence>
<protein>
    <recommendedName>
        <fullName evidence="1">DUF6894 domain-containing protein</fullName>
    </recommendedName>
</protein>
<name>A0AB39XHP4_9BRAD</name>
<accession>A0AB39XHP4</accession>
<gene>
    <name evidence="2" type="ORF">AB8Z38_27280</name>
</gene>
<feature type="domain" description="DUF6894" evidence="1">
    <location>
        <begin position="3"/>
        <end position="61"/>
    </location>
</feature>
<dbReference type="InterPro" id="IPR054189">
    <property type="entry name" value="DUF6894"/>
</dbReference>
<dbReference type="EMBL" id="CP165734">
    <property type="protein sequence ID" value="XDV56346.1"/>
    <property type="molecule type" value="Genomic_DNA"/>
</dbReference>
<reference evidence="2" key="1">
    <citation type="submission" date="2024-08" db="EMBL/GenBank/DDBJ databases">
        <authorList>
            <person name="Chaddad Z."/>
            <person name="Lamrabet M."/>
            <person name="Bouhnik O."/>
            <person name="Alami S."/>
            <person name="Wipf D."/>
            <person name="Courty P.E."/>
            <person name="Missbah El Idrissi M."/>
        </authorList>
    </citation>
    <scope>NUCLEOTIDE SEQUENCE</scope>
    <source>
        <strain evidence="2">LLZ17</strain>
    </source>
</reference>